<dbReference type="Pfam" id="PF04075">
    <property type="entry name" value="F420H2_quin_red"/>
    <property type="match status" value="1"/>
</dbReference>
<dbReference type="NCBIfam" id="TIGR00026">
    <property type="entry name" value="hi_GC_TIGR00026"/>
    <property type="match status" value="1"/>
</dbReference>
<proteinExistence type="predicted"/>
<dbReference type="Gene3D" id="2.30.110.10">
    <property type="entry name" value="Electron Transport, Fmn-binding Protein, Chain A"/>
    <property type="match status" value="1"/>
</dbReference>
<protein>
    <submittedName>
        <fullName evidence="2">Nitroreductase/quinone reductase family protein</fullName>
    </submittedName>
</protein>
<accession>A0ABW6NSV9</accession>
<gene>
    <name evidence="2" type="ORF">ACFYTH_32640</name>
</gene>
<dbReference type="RefSeq" id="WP_387255596.1">
    <property type="nucleotide sequence ID" value="NZ_JBIALX010000022.1"/>
</dbReference>
<organism evidence="2 3">
    <name type="scientific">Nocardia africana</name>
    <dbReference type="NCBI Taxonomy" id="134964"/>
    <lineage>
        <taxon>Bacteria</taxon>
        <taxon>Bacillati</taxon>
        <taxon>Actinomycetota</taxon>
        <taxon>Actinomycetes</taxon>
        <taxon>Mycobacteriales</taxon>
        <taxon>Nocardiaceae</taxon>
        <taxon>Nocardia</taxon>
    </lineage>
</organism>
<dbReference type="Proteomes" id="UP001601521">
    <property type="component" value="Unassembled WGS sequence"/>
</dbReference>
<sequence length="151" mass="16810">MTKLRAGDSSIGGEGKPPRTPRDIRRRLAVPVQRYFAIPVGSRVARYFGGLAVLETTGRRSGQPRHTPIGGRLVGSSYWFVSEFGRDSQYVRNIIANPEVRLQIRGVWHTGTAVLLDDDDARARLRTLNRLNSSVVRTVGSNLLTIRIDLD</sequence>
<reference evidence="2 3" key="1">
    <citation type="submission" date="2024-10" db="EMBL/GenBank/DDBJ databases">
        <title>The Natural Products Discovery Center: Release of the First 8490 Sequenced Strains for Exploring Actinobacteria Biosynthetic Diversity.</title>
        <authorList>
            <person name="Kalkreuter E."/>
            <person name="Kautsar S.A."/>
            <person name="Yang D."/>
            <person name="Bader C.D."/>
            <person name="Teijaro C.N."/>
            <person name="Fluegel L."/>
            <person name="Davis C.M."/>
            <person name="Simpson J.R."/>
            <person name="Lauterbach L."/>
            <person name="Steele A.D."/>
            <person name="Gui C."/>
            <person name="Meng S."/>
            <person name="Li G."/>
            <person name="Viehrig K."/>
            <person name="Ye F."/>
            <person name="Su P."/>
            <person name="Kiefer A.F."/>
            <person name="Nichols A."/>
            <person name="Cepeda A.J."/>
            <person name="Yan W."/>
            <person name="Fan B."/>
            <person name="Jiang Y."/>
            <person name="Adhikari A."/>
            <person name="Zheng C.-J."/>
            <person name="Schuster L."/>
            <person name="Cowan T.M."/>
            <person name="Smanski M.J."/>
            <person name="Chevrette M.G."/>
            <person name="De Carvalho L.P.S."/>
            <person name="Shen B."/>
        </authorList>
    </citation>
    <scope>NUCLEOTIDE SEQUENCE [LARGE SCALE GENOMIC DNA]</scope>
    <source>
        <strain evidence="2 3">NPDC004550</strain>
    </source>
</reference>
<comment type="caution">
    <text evidence="2">The sequence shown here is derived from an EMBL/GenBank/DDBJ whole genome shotgun (WGS) entry which is preliminary data.</text>
</comment>
<dbReference type="InterPro" id="IPR012349">
    <property type="entry name" value="Split_barrel_FMN-bd"/>
</dbReference>
<dbReference type="InterPro" id="IPR004378">
    <property type="entry name" value="F420H2_quin_Rdtase"/>
</dbReference>
<dbReference type="SUPFAM" id="SSF50475">
    <property type="entry name" value="FMN-binding split barrel"/>
    <property type="match status" value="1"/>
</dbReference>
<feature type="region of interest" description="Disordered" evidence="1">
    <location>
        <begin position="1"/>
        <end position="23"/>
    </location>
</feature>
<keyword evidence="3" id="KW-1185">Reference proteome</keyword>
<name>A0ABW6NSV9_9NOCA</name>
<evidence type="ECO:0000256" key="1">
    <source>
        <dbReference type="SAM" id="MobiDB-lite"/>
    </source>
</evidence>
<evidence type="ECO:0000313" key="3">
    <source>
        <dbReference type="Proteomes" id="UP001601521"/>
    </source>
</evidence>
<evidence type="ECO:0000313" key="2">
    <source>
        <dbReference type="EMBL" id="MFF0458133.1"/>
    </source>
</evidence>
<dbReference type="EMBL" id="JBIALX010000022">
    <property type="protein sequence ID" value="MFF0458133.1"/>
    <property type="molecule type" value="Genomic_DNA"/>
</dbReference>